<accession>A0AAV4ZXS0</accession>
<protein>
    <submittedName>
        <fullName evidence="1">Uncharacterized protein</fullName>
    </submittedName>
</protein>
<gene>
    <name evidence="1" type="ORF">Clacol_001156</name>
</gene>
<sequence>MRQVNKDCEVCTKLCALDNILEAAEREKKVAIQNLKVIKAKKKEISSGKKCKYYHSAGTLKPMPVSEPMTTGSKENDSVFTESVYLGTNNTSTPAPPLSSYNTYPSMQKMLQPMNLDPQNNNNFFKSPFTIPSPSPIYPSTPMYNPTAAAGCFFEFVS</sequence>
<name>A0AAV4ZXS0_9AGAM</name>
<dbReference type="Proteomes" id="UP001050691">
    <property type="component" value="Unassembled WGS sequence"/>
</dbReference>
<evidence type="ECO:0000313" key="1">
    <source>
        <dbReference type="EMBL" id="GJJ06959.1"/>
    </source>
</evidence>
<dbReference type="EMBL" id="BPWL01000002">
    <property type="protein sequence ID" value="GJJ06959.1"/>
    <property type="molecule type" value="Genomic_DNA"/>
</dbReference>
<reference evidence="1" key="1">
    <citation type="submission" date="2021-10" db="EMBL/GenBank/DDBJ databases">
        <title>De novo Genome Assembly of Clathrus columnatus (Basidiomycota, Fungi) Using Illumina and Nanopore Sequence Data.</title>
        <authorList>
            <person name="Ogiso-Tanaka E."/>
            <person name="Itagaki H."/>
            <person name="Hosoya T."/>
            <person name="Hosaka K."/>
        </authorList>
    </citation>
    <scope>NUCLEOTIDE SEQUENCE</scope>
    <source>
        <strain evidence="1">MO-923</strain>
    </source>
</reference>
<comment type="caution">
    <text evidence="1">The sequence shown here is derived from an EMBL/GenBank/DDBJ whole genome shotgun (WGS) entry which is preliminary data.</text>
</comment>
<evidence type="ECO:0000313" key="2">
    <source>
        <dbReference type="Proteomes" id="UP001050691"/>
    </source>
</evidence>
<dbReference type="AlphaFoldDB" id="A0AAV4ZXS0"/>
<keyword evidence="2" id="KW-1185">Reference proteome</keyword>
<proteinExistence type="predicted"/>
<organism evidence="1 2">
    <name type="scientific">Clathrus columnatus</name>
    <dbReference type="NCBI Taxonomy" id="1419009"/>
    <lineage>
        <taxon>Eukaryota</taxon>
        <taxon>Fungi</taxon>
        <taxon>Dikarya</taxon>
        <taxon>Basidiomycota</taxon>
        <taxon>Agaricomycotina</taxon>
        <taxon>Agaricomycetes</taxon>
        <taxon>Phallomycetidae</taxon>
        <taxon>Phallales</taxon>
        <taxon>Clathraceae</taxon>
        <taxon>Clathrus</taxon>
    </lineage>
</organism>